<dbReference type="OrthoDB" id="3694945at2"/>
<reference evidence="2 3" key="1">
    <citation type="submission" date="2019-09" db="EMBL/GenBank/DDBJ databases">
        <title>Goodfellowia gen. nov., a new genus of the Pseudonocardineae related to Actinoalloteichus, containing Goodfellowia coeruleoviolacea gen. nov., comb. nov. gen. nov., comb. nov.</title>
        <authorList>
            <person name="Labeda D."/>
        </authorList>
    </citation>
    <scope>NUCLEOTIDE SEQUENCE [LARGE SCALE GENOMIC DNA]</scope>
    <source>
        <strain evidence="2 3">AN110305</strain>
    </source>
</reference>
<name>A0A5B2WM12_9PSEU</name>
<feature type="domain" description="DUF397" evidence="1">
    <location>
        <begin position="5"/>
        <end position="56"/>
    </location>
</feature>
<dbReference type="EMBL" id="VUOB01000075">
    <property type="protein sequence ID" value="KAA2252475.1"/>
    <property type="molecule type" value="Genomic_DNA"/>
</dbReference>
<evidence type="ECO:0000259" key="1">
    <source>
        <dbReference type="Pfam" id="PF04149"/>
    </source>
</evidence>
<dbReference type="InterPro" id="IPR007278">
    <property type="entry name" value="DUF397"/>
</dbReference>
<organism evidence="2 3">
    <name type="scientific">Solihabitans fulvus</name>
    <dbReference type="NCBI Taxonomy" id="1892852"/>
    <lineage>
        <taxon>Bacteria</taxon>
        <taxon>Bacillati</taxon>
        <taxon>Actinomycetota</taxon>
        <taxon>Actinomycetes</taxon>
        <taxon>Pseudonocardiales</taxon>
        <taxon>Pseudonocardiaceae</taxon>
        <taxon>Solihabitans</taxon>
    </lineage>
</organism>
<proteinExistence type="predicted"/>
<reference evidence="2 3" key="2">
    <citation type="submission" date="2019-09" db="EMBL/GenBank/DDBJ databases">
        <authorList>
            <person name="Jin C."/>
        </authorList>
    </citation>
    <scope>NUCLEOTIDE SEQUENCE [LARGE SCALE GENOMIC DNA]</scope>
    <source>
        <strain evidence="2 3">AN110305</strain>
    </source>
</reference>
<evidence type="ECO:0000313" key="3">
    <source>
        <dbReference type="Proteomes" id="UP000323454"/>
    </source>
</evidence>
<dbReference type="Proteomes" id="UP000323454">
    <property type="component" value="Unassembled WGS sequence"/>
</dbReference>
<dbReference type="Pfam" id="PF04149">
    <property type="entry name" value="DUF397"/>
    <property type="match status" value="1"/>
</dbReference>
<dbReference type="AlphaFoldDB" id="A0A5B2WM12"/>
<gene>
    <name evidence="2" type="ORF">F0L68_35555</name>
</gene>
<evidence type="ECO:0000313" key="2">
    <source>
        <dbReference type="EMBL" id="KAA2252475.1"/>
    </source>
</evidence>
<sequence>MDIDTWRKSSRSEGNNSDCVEIGHSTTVVAIRDTKNRDAGIVAVDRGAWLSFLGAVDRGAFDSPGQ</sequence>
<protein>
    <submittedName>
        <fullName evidence="2">DUF397 domain-containing protein</fullName>
    </submittedName>
</protein>
<accession>A0A5B2WM12</accession>
<keyword evidence="3" id="KW-1185">Reference proteome</keyword>
<comment type="caution">
    <text evidence="2">The sequence shown here is derived from an EMBL/GenBank/DDBJ whole genome shotgun (WGS) entry which is preliminary data.</text>
</comment>